<dbReference type="InterPro" id="IPR010982">
    <property type="entry name" value="Lambda_DNA-bd_dom_sf"/>
</dbReference>
<keyword evidence="4" id="KW-1185">Reference proteome</keyword>
<dbReference type="Gene3D" id="1.10.260.40">
    <property type="entry name" value="lambda repressor-like DNA-binding domains"/>
    <property type="match status" value="1"/>
</dbReference>
<dbReference type="GO" id="GO:0003677">
    <property type="term" value="F:DNA binding"/>
    <property type="evidence" value="ECO:0007669"/>
    <property type="project" value="InterPro"/>
</dbReference>
<feature type="region of interest" description="Disordered" evidence="1">
    <location>
        <begin position="88"/>
        <end position="111"/>
    </location>
</feature>
<dbReference type="OrthoDB" id="7595453at2"/>
<dbReference type="Pfam" id="PF01381">
    <property type="entry name" value="HTH_3"/>
    <property type="match status" value="1"/>
</dbReference>
<dbReference type="SUPFAM" id="SSF47413">
    <property type="entry name" value="lambda repressor-like DNA-binding domains"/>
    <property type="match status" value="1"/>
</dbReference>
<protein>
    <recommendedName>
        <fullName evidence="2">HTH cro/C1-type domain-containing protein</fullName>
    </recommendedName>
</protein>
<dbReference type="AlphaFoldDB" id="A0A0H2MYR6"/>
<sequence>MNSYKYKIDPRDGAYIKSLNKVHFEWANIIEDFKSQGVTISDLAKKLGVNKSVLSRRFKGESNVTLKSLSDIAWLSGKDLEIKYTDRSSQSNRVGTKYINEQNTKSNSVELDNRDVRFAKSNQSNYSTVSFD</sequence>
<evidence type="ECO:0000256" key="1">
    <source>
        <dbReference type="SAM" id="MobiDB-lite"/>
    </source>
</evidence>
<dbReference type="PROSITE" id="PS50943">
    <property type="entry name" value="HTH_CROC1"/>
    <property type="match status" value="1"/>
</dbReference>
<accession>A0A0H2MYR6</accession>
<proteinExistence type="predicted"/>
<feature type="domain" description="HTH cro/C1-type" evidence="2">
    <location>
        <begin position="29"/>
        <end position="73"/>
    </location>
</feature>
<feature type="compositionally biased region" description="Polar residues" evidence="1">
    <location>
        <begin position="88"/>
        <end position="110"/>
    </location>
</feature>
<dbReference type="EMBL" id="LAQL01000003">
    <property type="protein sequence ID" value="KLN61875.1"/>
    <property type="molecule type" value="Genomic_DNA"/>
</dbReference>
<evidence type="ECO:0000259" key="2">
    <source>
        <dbReference type="PROSITE" id="PS50943"/>
    </source>
</evidence>
<evidence type="ECO:0000313" key="3">
    <source>
        <dbReference type="EMBL" id="KLN61875.1"/>
    </source>
</evidence>
<dbReference type="RefSeq" id="WP_047763212.1">
    <property type="nucleotide sequence ID" value="NZ_LAQL01000003.1"/>
</dbReference>
<dbReference type="STRING" id="1489064.WH96_06260"/>
<dbReference type="SMART" id="SM00530">
    <property type="entry name" value="HTH_XRE"/>
    <property type="match status" value="1"/>
</dbReference>
<dbReference type="CDD" id="cd00093">
    <property type="entry name" value="HTH_XRE"/>
    <property type="match status" value="1"/>
</dbReference>
<organism evidence="3 4">
    <name type="scientific">Kiloniella spongiae</name>
    <dbReference type="NCBI Taxonomy" id="1489064"/>
    <lineage>
        <taxon>Bacteria</taxon>
        <taxon>Pseudomonadati</taxon>
        <taxon>Pseudomonadota</taxon>
        <taxon>Alphaproteobacteria</taxon>
        <taxon>Rhodospirillales</taxon>
        <taxon>Kiloniellaceae</taxon>
        <taxon>Kiloniella</taxon>
    </lineage>
</organism>
<reference evidence="3 4" key="1">
    <citation type="submission" date="2015-03" db="EMBL/GenBank/DDBJ databases">
        <title>Genome Sequence of Kiloniella spongiae MEBiC09566, isolated from a marine sponge.</title>
        <authorList>
            <person name="Shao Z."/>
            <person name="Wang L."/>
            <person name="Li X."/>
        </authorList>
    </citation>
    <scope>NUCLEOTIDE SEQUENCE [LARGE SCALE GENOMIC DNA]</scope>
    <source>
        <strain evidence="3 4">MEBiC09566</strain>
    </source>
</reference>
<name>A0A0H2MYR6_9PROT</name>
<comment type="caution">
    <text evidence="3">The sequence shown here is derived from an EMBL/GenBank/DDBJ whole genome shotgun (WGS) entry which is preliminary data.</text>
</comment>
<dbReference type="InterPro" id="IPR001387">
    <property type="entry name" value="Cro/C1-type_HTH"/>
</dbReference>
<dbReference type="Proteomes" id="UP000035444">
    <property type="component" value="Unassembled WGS sequence"/>
</dbReference>
<gene>
    <name evidence="3" type="ORF">WH96_06260</name>
</gene>
<evidence type="ECO:0000313" key="4">
    <source>
        <dbReference type="Proteomes" id="UP000035444"/>
    </source>
</evidence>